<evidence type="ECO:0000313" key="3">
    <source>
        <dbReference type="Proteomes" id="UP000032427"/>
    </source>
</evidence>
<organism evidence="2 3">
    <name type="scientific">Aliivibrio wodanis</name>
    <dbReference type="NCBI Taxonomy" id="80852"/>
    <lineage>
        <taxon>Bacteria</taxon>
        <taxon>Pseudomonadati</taxon>
        <taxon>Pseudomonadota</taxon>
        <taxon>Gammaproteobacteria</taxon>
        <taxon>Vibrionales</taxon>
        <taxon>Vibrionaceae</taxon>
        <taxon>Aliivibrio</taxon>
    </lineage>
</organism>
<gene>
    <name evidence="2" type="ORF">AWOD_I_0052</name>
</gene>
<reference evidence="3" key="1">
    <citation type="submission" date="2014-09" db="EMBL/GenBank/DDBJ databases">
        <authorList>
            <person name="Hjerde E."/>
        </authorList>
    </citation>
    <scope>NUCLEOTIDE SEQUENCE [LARGE SCALE GENOMIC DNA]</scope>
    <source>
        <strain evidence="3">06/09/139</strain>
    </source>
</reference>
<accession>A0A090IPC0</accession>
<keyword evidence="3" id="KW-1185">Reference proteome</keyword>
<dbReference type="SUPFAM" id="SSF53850">
    <property type="entry name" value="Periplasmic binding protein-like II"/>
    <property type="match status" value="1"/>
</dbReference>
<sequence length="131" mass="13703">MLKKTILLLSLVVTGAAQAGVVVVGNPASPELDASTIKKIYLGKAKSLNIEAIDLEDGHALKSEFHSAVTGKTEAQLQAFWAKKVFTGKGQPPKTQPSTALVKSAVAGSTNSIGYIDESDVDSSVKVLLRP</sequence>
<dbReference type="PATRIC" id="fig|80852.17.peg.52"/>
<dbReference type="EMBL" id="LN554846">
    <property type="protein sequence ID" value="CED70150.1"/>
    <property type="molecule type" value="Genomic_DNA"/>
</dbReference>
<dbReference type="Proteomes" id="UP000032427">
    <property type="component" value="Chromosome 1"/>
</dbReference>
<dbReference type="KEGG" id="awd:AWOD_I_0052"/>
<dbReference type="OrthoDB" id="5368544at2"/>
<proteinExistence type="predicted"/>
<dbReference type="Gene3D" id="3.40.190.10">
    <property type="entry name" value="Periplasmic binding protein-like II"/>
    <property type="match status" value="1"/>
</dbReference>
<evidence type="ECO:0000313" key="2">
    <source>
        <dbReference type="EMBL" id="CED70150.1"/>
    </source>
</evidence>
<feature type="chain" id="PRO_5001857837" evidence="1">
    <location>
        <begin position="20"/>
        <end position="131"/>
    </location>
</feature>
<evidence type="ECO:0000256" key="1">
    <source>
        <dbReference type="SAM" id="SignalP"/>
    </source>
</evidence>
<keyword evidence="1" id="KW-0732">Signal</keyword>
<dbReference type="HOGENOM" id="CLU_124904_1_1_6"/>
<feature type="signal peptide" evidence="1">
    <location>
        <begin position="1"/>
        <end position="19"/>
    </location>
</feature>
<dbReference type="AlphaFoldDB" id="A0A090IPC0"/>
<protein>
    <submittedName>
        <fullName evidence="2">Putative exported protein</fullName>
    </submittedName>
</protein>
<dbReference type="GeneID" id="28539582"/>
<name>A0A090IPC0_9GAMM</name>
<dbReference type="STRING" id="80852.AWOD_I_0052"/>